<sequence length="1087" mass="121630">MEKQTTILRNIKLKPPEDFNFLRQQGMNYIQQLGSRFWTDYNLHDPGITTLELVCFAITDLAYRTGFPTADIFAAYMDKSQLNKQAFFPAHEILTMNPLTVNDYRKLMIDQEGIHNAWLAPRHCSCDDNTPPQAESECADTCNCETDIYADEKNGLLTYKSHTPDGKQAFEKVNIKGLYDVQIALEDDPVFGDINDGRVYQTLTYGNSRATIELRLPSYETILQKWNDWKDLTNDSISVTGVALNKIVDNNNTAVTDSNLSKAMQSAIFIDLQLTLSNAAVITFTNAVLNIYLSFSDASIPAVADITSALQQVPGIISTYKNGLEKTDALINATRSNLNAHRNLDEAFCHISLVPMEDVSICMDAELKPDADIEKVQAEIMVKIEQYLNPNIPIYSLAQLLKENTDITEIFNGPRLHNGFIKNEDLDQAVIKQEIHASDMINLIMDIPEVVSITNFLMTSYDERGEVIYHSQPWVLPVTTGHQPRLYVQRSKFLFYKNGLPFLAANEAELNSILQELRSSGEYLKATGINNELDIPAATIRNMEDYYPVQYSYPLTYGIGEFGLSDTEPAVRKAQARQLKTYLLFFEQLLVNYLAQLQHAGDLFLVDSSQLQSYFTHWLSENDIKGVTALYAGLTPAALQSLTEPANGGLARRNRFLDHLLARFAESFSEYALARYTSIPTEQTAMQTALLQLKTDFLSNYPEASYNRARAIDYSIAVPCTAGNIAGLQRRLNSLLNIDATTSFVIIEHLLLRPRIPGQVLLPICLDSGCHTCYDNDPYSFRLTFVMPGWLEQNMKIDYRRYAEKTIRQETPAHLLPKICWVDNKACDDTLLCDLTDLLWGLQVPLPATKEDDALHQLCLVAEAAIAAMNNAYRQALSTGNNVFPVKAEAEKFFDDNIKDGIVNGVPGITPAGIDTVKAWMVDYWLKHTDCFIFTRLELAWCAWLSANAKLAAKDNYLENTLAEALLKTNPGKKQQDICSCAQSLMEQYGETIRLWVIAQLATGLQKAAFDSMINAMVPVCSGIVTTSVNAVFTTFYDADKIQLLQTHAALIQVMSALKSIYPPATLHDCEDGNDVNPVRLGATAIG</sequence>
<gene>
    <name evidence="1" type="ORF">HGH92_24345</name>
</gene>
<dbReference type="AlphaFoldDB" id="A0A847S3N0"/>
<dbReference type="RefSeq" id="WP_168873419.1">
    <property type="nucleotide sequence ID" value="NZ_JABAIA010000003.1"/>
</dbReference>
<organism evidence="1 2">
    <name type="scientific">Chitinophaga varians</name>
    <dbReference type="NCBI Taxonomy" id="2202339"/>
    <lineage>
        <taxon>Bacteria</taxon>
        <taxon>Pseudomonadati</taxon>
        <taxon>Bacteroidota</taxon>
        <taxon>Chitinophagia</taxon>
        <taxon>Chitinophagales</taxon>
        <taxon>Chitinophagaceae</taxon>
        <taxon>Chitinophaga</taxon>
    </lineage>
</organism>
<dbReference type="Proteomes" id="UP000570474">
    <property type="component" value="Unassembled WGS sequence"/>
</dbReference>
<comment type="caution">
    <text evidence="1">The sequence shown here is derived from an EMBL/GenBank/DDBJ whole genome shotgun (WGS) entry which is preliminary data.</text>
</comment>
<protein>
    <submittedName>
        <fullName evidence="1">Uncharacterized protein</fullName>
    </submittedName>
</protein>
<reference evidence="1 2" key="1">
    <citation type="submission" date="2020-04" db="EMBL/GenBank/DDBJ databases">
        <authorList>
            <person name="Yin C."/>
        </authorList>
    </citation>
    <scope>NUCLEOTIDE SEQUENCE [LARGE SCALE GENOMIC DNA]</scope>
    <source>
        <strain evidence="1 2">Ae27</strain>
    </source>
</reference>
<evidence type="ECO:0000313" key="1">
    <source>
        <dbReference type="EMBL" id="NLR67457.1"/>
    </source>
</evidence>
<dbReference type="EMBL" id="JABAIA010000003">
    <property type="protein sequence ID" value="NLR67457.1"/>
    <property type="molecule type" value="Genomic_DNA"/>
</dbReference>
<name>A0A847S3N0_9BACT</name>
<accession>A0A847S3N0</accession>
<keyword evidence="2" id="KW-1185">Reference proteome</keyword>
<evidence type="ECO:0000313" key="2">
    <source>
        <dbReference type="Proteomes" id="UP000570474"/>
    </source>
</evidence>
<proteinExistence type="predicted"/>